<reference evidence="1 2" key="1">
    <citation type="journal article" date="2023" name="Science">
        <title>Complex scaffold remodeling in plant triterpene biosynthesis.</title>
        <authorList>
            <person name="De La Pena R."/>
            <person name="Hodgson H."/>
            <person name="Liu J.C."/>
            <person name="Stephenson M.J."/>
            <person name="Martin A.C."/>
            <person name="Owen C."/>
            <person name="Harkess A."/>
            <person name="Leebens-Mack J."/>
            <person name="Jimenez L.E."/>
            <person name="Osbourn A."/>
            <person name="Sattely E.S."/>
        </authorList>
    </citation>
    <scope>NUCLEOTIDE SEQUENCE [LARGE SCALE GENOMIC DNA]</scope>
    <source>
        <strain evidence="2">cv. JPN11</strain>
        <tissue evidence="1">Leaf</tissue>
    </source>
</reference>
<comment type="caution">
    <text evidence="1">The sequence shown here is derived from an EMBL/GenBank/DDBJ whole genome shotgun (WGS) entry which is preliminary data.</text>
</comment>
<gene>
    <name evidence="1" type="ORF">OWV82_019728</name>
</gene>
<accession>A0ACC1X3N4</accession>
<keyword evidence="2" id="KW-1185">Reference proteome</keyword>
<proteinExistence type="predicted"/>
<dbReference type="Proteomes" id="UP001164539">
    <property type="component" value="Chromosome 11"/>
</dbReference>
<sequence length="218" mass="24726">MEEEAKSTEIPNNTQLKTPVPPQQDPPAKPQIQSNKRKLADNADLRNSAYFKVRALTRQLRPQFIQVLQTPDFRNCKAAYEIKLQMKLVVDLYKQMIAEGPSSSQNKLGTQSSCRHEDRKKLALLQPKQSLDESMEKKPQTSPSSSDKALDDIGQLRESYIVGGSAIGWNFITFSGSKQVYYGVSKESFRHSQKMMTDQSLPISTNILNDKKSDHRDH</sequence>
<organism evidence="1 2">
    <name type="scientific">Melia azedarach</name>
    <name type="common">Chinaberry tree</name>
    <dbReference type="NCBI Taxonomy" id="155640"/>
    <lineage>
        <taxon>Eukaryota</taxon>
        <taxon>Viridiplantae</taxon>
        <taxon>Streptophyta</taxon>
        <taxon>Embryophyta</taxon>
        <taxon>Tracheophyta</taxon>
        <taxon>Spermatophyta</taxon>
        <taxon>Magnoliopsida</taxon>
        <taxon>eudicotyledons</taxon>
        <taxon>Gunneridae</taxon>
        <taxon>Pentapetalae</taxon>
        <taxon>rosids</taxon>
        <taxon>malvids</taxon>
        <taxon>Sapindales</taxon>
        <taxon>Meliaceae</taxon>
        <taxon>Melia</taxon>
    </lineage>
</organism>
<dbReference type="EMBL" id="CM051404">
    <property type="protein sequence ID" value="KAJ4706021.1"/>
    <property type="molecule type" value="Genomic_DNA"/>
</dbReference>
<evidence type="ECO:0000313" key="2">
    <source>
        <dbReference type="Proteomes" id="UP001164539"/>
    </source>
</evidence>
<evidence type="ECO:0000313" key="1">
    <source>
        <dbReference type="EMBL" id="KAJ4706021.1"/>
    </source>
</evidence>
<keyword evidence="1" id="KW-0675">Receptor</keyword>
<protein>
    <submittedName>
        <fullName evidence="1">Tumor necrosis factor receptor superfamily member 8 like</fullName>
    </submittedName>
</protein>
<name>A0ACC1X3N4_MELAZ</name>